<reference evidence="3" key="1">
    <citation type="submission" date="2024-04" db="EMBL/GenBank/DDBJ databases">
        <authorList>
            <consortium name="Molecular Ecology Group"/>
        </authorList>
    </citation>
    <scope>NUCLEOTIDE SEQUENCE</scope>
</reference>
<feature type="signal peptide" evidence="2">
    <location>
        <begin position="1"/>
        <end position="17"/>
    </location>
</feature>
<gene>
    <name evidence="3" type="ORF">LPLAT_LOCUS3188</name>
</gene>
<feature type="compositionally biased region" description="Basic and acidic residues" evidence="1">
    <location>
        <begin position="57"/>
        <end position="66"/>
    </location>
</feature>
<name>A0AAV2NCN1_9HYME</name>
<evidence type="ECO:0000313" key="4">
    <source>
        <dbReference type="Proteomes" id="UP001497644"/>
    </source>
</evidence>
<protein>
    <submittedName>
        <fullName evidence="3">Uncharacterized protein</fullName>
    </submittedName>
</protein>
<evidence type="ECO:0000256" key="2">
    <source>
        <dbReference type="SAM" id="SignalP"/>
    </source>
</evidence>
<dbReference type="EMBL" id="OZ034835">
    <property type="protein sequence ID" value="CAL1677126.1"/>
    <property type="molecule type" value="Genomic_DNA"/>
</dbReference>
<keyword evidence="4" id="KW-1185">Reference proteome</keyword>
<dbReference type="AlphaFoldDB" id="A0AAV2NCN1"/>
<proteinExistence type="predicted"/>
<feature type="chain" id="PRO_5043371180" evidence="2">
    <location>
        <begin position="18"/>
        <end position="109"/>
    </location>
</feature>
<evidence type="ECO:0000256" key="1">
    <source>
        <dbReference type="SAM" id="MobiDB-lite"/>
    </source>
</evidence>
<organism evidence="3 4">
    <name type="scientific">Lasius platythorax</name>
    <dbReference type="NCBI Taxonomy" id="488582"/>
    <lineage>
        <taxon>Eukaryota</taxon>
        <taxon>Metazoa</taxon>
        <taxon>Ecdysozoa</taxon>
        <taxon>Arthropoda</taxon>
        <taxon>Hexapoda</taxon>
        <taxon>Insecta</taxon>
        <taxon>Pterygota</taxon>
        <taxon>Neoptera</taxon>
        <taxon>Endopterygota</taxon>
        <taxon>Hymenoptera</taxon>
        <taxon>Apocrita</taxon>
        <taxon>Aculeata</taxon>
        <taxon>Formicoidea</taxon>
        <taxon>Formicidae</taxon>
        <taxon>Formicinae</taxon>
        <taxon>Lasius</taxon>
        <taxon>Lasius</taxon>
    </lineage>
</organism>
<sequence>MNRFFLFVLLICTVSTAYHPCVIKDKGKSDIRVIDIDDSSTDDSSSKSESDILTLHLPDREKKESGSQKGKGFCKRDEDCDAYSICLANIICVKGTRRNLDFLGRSAIN</sequence>
<feature type="region of interest" description="Disordered" evidence="1">
    <location>
        <begin position="37"/>
        <end position="75"/>
    </location>
</feature>
<evidence type="ECO:0000313" key="3">
    <source>
        <dbReference type="EMBL" id="CAL1677126.1"/>
    </source>
</evidence>
<keyword evidence="2" id="KW-0732">Signal</keyword>
<accession>A0AAV2NCN1</accession>
<dbReference type="Proteomes" id="UP001497644">
    <property type="component" value="Chromosome 12"/>
</dbReference>